<dbReference type="GO" id="GO:0035861">
    <property type="term" value="C:site of double-strand break"/>
    <property type="evidence" value="ECO:0007669"/>
    <property type="project" value="TreeGrafter"/>
</dbReference>
<dbReference type="STRING" id="3818.A0A445A024"/>
<gene>
    <name evidence="3" type="ORF">Ahy_B03g064634</name>
</gene>
<dbReference type="Proteomes" id="UP000289738">
    <property type="component" value="Chromosome B03"/>
</dbReference>
<feature type="domain" description="5'-3' DNA helicase ZGRF1-like N-terminal" evidence="2">
    <location>
        <begin position="41"/>
        <end position="113"/>
    </location>
</feature>
<dbReference type="PANTHER" id="PTHR28535:SF1">
    <property type="entry name" value="PROTEIN ZGRF1"/>
    <property type="match status" value="1"/>
</dbReference>
<dbReference type="Pfam" id="PF10382">
    <property type="entry name" value="ZGRF1-like_N"/>
    <property type="match status" value="3"/>
</dbReference>
<protein>
    <recommendedName>
        <fullName evidence="2">5'-3' DNA helicase ZGRF1-like N-terminal domain-containing protein</fullName>
    </recommendedName>
</protein>
<dbReference type="InterPro" id="IPR018838">
    <property type="entry name" value="ZGRF1-like_N"/>
</dbReference>
<accession>A0A445A024</accession>
<reference evidence="3 4" key="1">
    <citation type="submission" date="2019-01" db="EMBL/GenBank/DDBJ databases">
        <title>Sequencing of cultivated peanut Arachis hypogaea provides insights into genome evolution and oil improvement.</title>
        <authorList>
            <person name="Chen X."/>
        </authorList>
    </citation>
    <scope>NUCLEOTIDE SEQUENCE [LARGE SCALE GENOMIC DNA]</scope>
    <source>
        <strain evidence="4">cv. Fuhuasheng</strain>
        <tissue evidence="3">Leaves</tissue>
    </source>
</reference>
<keyword evidence="4" id="KW-1185">Reference proteome</keyword>
<feature type="compositionally biased region" description="Basic and acidic residues" evidence="1">
    <location>
        <begin position="110"/>
        <end position="124"/>
    </location>
</feature>
<feature type="domain" description="5'-3' DNA helicase ZGRF1-like N-terminal" evidence="2">
    <location>
        <begin position="307"/>
        <end position="383"/>
    </location>
</feature>
<organism evidence="3 4">
    <name type="scientific">Arachis hypogaea</name>
    <name type="common">Peanut</name>
    <dbReference type="NCBI Taxonomy" id="3818"/>
    <lineage>
        <taxon>Eukaryota</taxon>
        <taxon>Viridiplantae</taxon>
        <taxon>Streptophyta</taxon>
        <taxon>Embryophyta</taxon>
        <taxon>Tracheophyta</taxon>
        <taxon>Spermatophyta</taxon>
        <taxon>Magnoliopsida</taxon>
        <taxon>eudicotyledons</taxon>
        <taxon>Gunneridae</taxon>
        <taxon>Pentapetalae</taxon>
        <taxon>rosids</taxon>
        <taxon>fabids</taxon>
        <taxon>Fabales</taxon>
        <taxon>Fabaceae</taxon>
        <taxon>Papilionoideae</taxon>
        <taxon>50 kb inversion clade</taxon>
        <taxon>dalbergioids sensu lato</taxon>
        <taxon>Dalbergieae</taxon>
        <taxon>Pterocarpus clade</taxon>
        <taxon>Arachis</taxon>
    </lineage>
</organism>
<dbReference type="GO" id="GO:0005634">
    <property type="term" value="C:nucleus"/>
    <property type="evidence" value="ECO:0007669"/>
    <property type="project" value="TreeGrafter"/>
</dbReference>
<dbReference type="AlphaFoldDB" id="A0A445A024"/>
<feature type="region of interest" description="Disordered" evidence="1">
    <location>
        <begin position="110"/>
        <end position="130"/>
    </location>
</feature>
<dbReference type="EMBL" id="SDMP01000013">
    <property type="protein sequence ID" value="RYR19752.1"/>
    <property type="molecule type" value="Genomic_DNA"/>
</dbReference>
<dbReference type="InterPro" id="IPR052800">
    <property type="entry name" value="DNA_Repair_Helicase_ZGRF1"/>
</dbReference>
<evidence type="ECO:0000313" key="4">
    <source>
        <dbReference type="Proteomes" id="UP000289738"/>
    </source>
</evidence>
<evidence type="ECO:0000313" key="3">
    <source>
        <dbReference type="EMBL" id="RYR19752.1"/>
    </source>
</evidence>
<feature type="domain" description="5'-3' DNA helicase ZGRF1-like N-terminal" evidence="2">
    <location>
        <begin position="192"/>
        <end position="270"/>
    </location>
</feature>
<dbReference type="GO" id="GO:0006302">
    <property type="term" value="P:double-strand break repair"/>
    <property type="evidence" value="ECO:0007669"/>
    <property type="project" value="TreeGrafter"/>
</dbReference>
<proteinExistence type="predicted"/>
<evidence type="ECO:0000259" key="2">
    <source>
        <dbReference type="Pfam" id="PF10382"/>
    </source>
</evidence>
<sequence length="516" mass="58310">MKSLFQKNRIETPTVIQPNNNSNQLIRAGESLKGKMEESKRWSVTYTKHIKQKRKLYLDGFLHLQISTNKVALYDEFEKLLVCRILKTEETVASGETLEFNGYLVDIGDPEGRPHNKPHSDPKLPTKHRTASRIFRTPTVTNTKINANGNTAQTRKPLSPSQRLIKEFKKRELLKYGSPEISPETTKPSSTEWQVLYTTHLTQKEKKYHDGFLRLVIHGSRGGQVMLFDESRKLLDSRFLRKDDVIRPGESVSFDAYLIDIGECQGNKKPDCSAKGENLTNVDSTEKVDRRHISLDNETNLAVGKREWQVLYTAQLTKKAKKYHDGFLELEFCGSRGRQVVLYDLSKRPLERRFLKKDEVVRSGESLKFDGHLVEVGEPEGSHQSLMNEQETDSNTVVQRRILRHGQNGLVKVNLPVSKGLPPSKPCIEQDASMNCLFPGKEDMKSERTVLPVKALRDANQILSILQYPTPQESSVIGGQSRHGSFLHTVDCGSTGTVKSLDSSFSKGKSSGACKF</sequence>
<name>A0A445A024_ARAHY</name>
<comment type="caution">
    <text evidence="3">The sequence shown here is derived from an EMBL/GenBank/DDBJ whole genome shotgun (WGS) entry which is preliminary data.</text>
</comment>
<dbReference type="PANTHER" id="PTHR28535">
    <property type="entry name" value="ZINC FINGER GRF-TYPE CONTAINING 1"/>
    <property type="match status" value="1"/>
</dbReference>
<evidence type="ECO:0000256" key="1">
    <source>
        <dbReference type="SAM" id="MobiDB-lite"/>
    </source>
</evidence>